<dbReference type="GeneID" id="186342"/>
<dbReference type="OrthoDB" id="10519859at2759"/>
<reference evidence="1 2" key="1">
    <citation type="journal article" date="1998" name="Science">
        <title>Genome sequence of the nematode C. elegans: a platform for investigating biology.</title>
        <authorList>
            <consortium name="The C. elegans sequencing consortium"/>
            <person name="Sulson J.E."/>
            <person name="Waterston R."/>
        </authorList>
    </citation>
    <scope>NUCLEOTIDE SEQUENCE [LARGE SCALE GENOMIC DNA]</scope>
    <source>
        <strain evidence="1 2">Bristol N2</strain>
    </source>
</reference>
<dbReference type="Bgee" id="WBGene00010129">
    <property type="expression patterns" value="Expressed in adult organism"/>
</dbReference>
<dbReference type="RefSeq" id="NP_502477.2">
    <property type="nucleotide sequence ID" value="NM_070076.2"/>
</dbReference>
<dbReference type="Proteomes" id="UP000001940">
    <property type="component" value="Chromosome IV"/>
</dbReference>
<keyword evidence="2" id="KW-1185">Reference proteome</keyword>
<dbReference type="UCSC" id="F55G11.10">
    <property type="organism name" value="c. elegans"/>
</dbReference>
<dbReference type="HOGENOM" id="CLU_797495_0_0_1"/>
<dbReference type="FunCoup" id="Q9XUD9">
    <property type="interactions" value="171"/>
</dbReference>
<dbReference type="WormBase" id="F55G11.10">
    <property type="protein sequence ID" value="CE44453"/>
    <property type="gene ID" value="WBGene00010129"/>
</dbReference>
<dbReference type="PhylomeDB" id="Q9XUD9"/>
<dbReference type="EMBL" id="BX284604">
    <property type="protein sequence ID" value="CAB05217.2"/>
    <property type="molecule type" value="Genomic_DNA"/>
</dbReference>
<evidence type="ECO:0000313" key="2">
    <source>
        <dbReference type="Proteomes" id="UP000001940"/>
    </source>
</evidence>
<dbReference type="PaxDb" id="6239-F55G11.10"/>
<dbReference type="KEGG" id="cel:CELE_F55G11.10"/>
<evidence type="ECO:0000313" key="1">
    <source>
        <dbReference type="EMBL" id="CAB05217.2"/>
    </source>
</evidence>
<organism evidence="1 2">
    <name type="scientific">Caenorhabditis elegans</name>
    <dbReference type="NCBI Taxonomy" id="6239"/>
    <lineage>
        <taxon>Eukaryota</taxon>
        <taxon>Metazoa</taxon>
        <taxon>Ecdysozoa</taxon>
        <taxon>Nematoda</taxon>
        <taxon>Chromadorea</taxon>
        <taxon>Rhabditida</taxon>
        <taxon>Rhabditina</taxon>
        <taxon>Rhabditomorpha</taxon>
        <taxon>Rhabditoidea</taxon>
        <taxon>Rhabditidae</taxon>
        <taxon>Peloderinae</taxon>
        <taxon>Caenorhabditis</taxon>
    </lineage>
</organism>
<name>Q9XUD9_CAEEL</name>
<dbReference type="OMA" id="NNGCACK"/>
<evidence type="ECO:0000313" key="3">
    <source>
        <dbReference type="WormBase" id="F55G11.10"/>
    </source>
</evidence>
<dbReference type="eggNOG" id="ENOG502TJD3">
    <property type="taxonomic scope" value="Eukaryota"/>
</dbReference>
<sequence length="348" mass="38903">MVANDFYLMIFRSGAPPIFNHRFLKKEEKLVKIKPKGISCVKVNGVYEWQFYGGKVNDMSFAMQQNECGGPQPNYSGAGGTTVAMPKAFGACDIYKPTCLLKKIPSFLTTILLMGVPQSASMIYSDFTYVSGRWYYNNVPLPSFYNNPVVQCNAEETKLTATSRVTGFKHSYYCGCRGMEKVPPTQAASVLMNFYEATPYYNLKYRDEIISYDVSTCTAKMSCTGNDSLILFSGSLKPVKFLPGESPSISCHPATSRPYPDNSYLTKKQWYIDGIMMNAPVFSCQQNNGCACKYVPLTSGNIQKLVGLSSFFHSLILVQSKRQPMTEKEQFAQQLSDVLKIMFLSVLT</sequence>
<protein>
    <submittedName>
        <fullName evidence="1">GON domain-containing protein</fullName>
    </submittedName>
</protein>
<dbReference type="AGR" id="WB:WBGene00010129"/>
<dbReference type="InParanoid" id="Q9XUD9"/>
<dbReference type="CTD" id="186342"/>
<proteinExistence type="predicted"/>
<gene>
    <name evidence="1" type="ORF">CELE_F55G11.10</name>
    <name evidence="1 3" type="ORF">F55G11.10</name>
</gene>
<accession>Q9XUD9</accession>
<dbReference type="AlphaFoldDB" id="Q9XUD9"/>